<evidence type="ECO:0000256" key="1">
    <source>
        <dbReference type="SAM" id="MobiDB-lite"/>
    </source>
</evidence>
<accession>M2MI83</accession>
<organism evidence="3 4">
    <name type="scientific">Baudoinia panamericana (strain UAMH 10762)</name>
    <name type="common">Angels' share fungus</name>
    <name type="synonym">Baudoinia compniacensis (strain UAMH 10762)</name>
    <dbReference type="NCBI Taxonomy" id="717646"/>
    <lineage>
        <taxon>Eukaryota</taxon>
        <taxon>Fungi</taxon>
        <taxon>Dikarya</taxon>
        <taxon>Ascomycota</taxon>
        <taxon>Pezizomycotina</taxon>
        <taxon>Dothideomycetes</taxon>
        <taxon>Dothideomycetidae</taxon>
        <taxon>Mycosphaerellales</taxon>
        <taxon>Teratosphaeriaceae</taxon>
        <taxon>Baudoinia</taxon>
    </lineage>
</organism>
<dbReference type="OMA" id="FDMVPQP"/>
<dbReference type="GeneID" id="19114683"/>
<dbReference type="OrthoDB" id="2588190at2759"/>
<feature type="domain" description="Cupin type-2" evidence="2">
    <location>
        <begin position="76"/>
        <end position="127"/>
    </location>
</feature>
<dbReference type="CDD" id="cd02215">
    <property type="entry name" value="cupin_QDO_N_C"/>
    <property type="match status" value="1"/>
</dbReference>
<gene>
    <name evidence="3" type="ORF">BAUCODRAFT_472790</name>
</gene>
<keyword evidence="4" id="KW-1185">Reference proteome</keyword>
<dbReference type="PANTHER" id="PTHR36440">
    <property type="entry name" value="PUTATIVE (AFU_ORTHOLOGUE AFUA_8G07350)-RELATED"/>
    <property type="match status" value="1"/>
</dbReference>
<sequence length="366" mass="39729">MSPLQNGIDGVNGNSQVLPTTELPIGKPGQAYTISSQDGEIIYIPLSKSATRLLITGKETDNAFAIVGSGGSQGDPIGFHYHNEAHDVFLCLQGKINVWAGDQCRTMEPGDFASVPPGAIHQYQILGPHSEMIGLIVPGGWEEFFRSIGDPYSGPMWPINDDRNFFEVMLPRLKAATEQFDMVPCPQHKQFDPQPWSANDNHLPNGAEPFFLRNASGPAYELGGTICRPLITTAQSRGKFAIAGIESSNQYHQQSIFAESKAALSFTEVHHAFLVTEGSVEVCVDHAAPSKLAGGDVIYIPKGAAFKLRTTSRFSKMYAFASGAGIVELLCEAGKAYEHSALPEKAGAYEMESIKALEDRLKFHVQ</sequence>
<dbReference type="Proteomes" id="UP000011761">
    <property type="component" value="Unassembled WGS sequence"/>
</dbReference>
<dbReference type="InterPro" id="IPR053146">
    <property type="entry name" value="QDO-like"/>
</dbReference>
<dbReference type="AlphaFoldDB" id="M2MI83"/>
<dbReference type="SUPFAM" id="SSF51182">
    <property type="entry name" value="RmlC-like cupins"/>
    <property type="match status" value="1"/>
</dbReference>
<dbReference type="Pfam" id="PF07883">
    <property type="entry name" value="Cupin_2"/>
    <property type="match status" value="1"/>
</dbReference>
<dbReference type="InterPro" id="IPR014710">
    <property type="entry name" value="RmlC-like_jellyroll"/>
</dbReference>
<dbReference type="InterPro" id="IPR013096">
    <property type="entry name" value="Cupin_2"/>
</dbReference>
<dbReference type="KEGG" id="bcom:BAUCODRAFT_472790"/>
<evidence type="ECO:0000313" key="3">
    <source>
        <dbReference type="EMBL" id="EMC96376.1"/>
    </source>
</evidence>
<reference evidence="3 4" key="1">
    <citation type="journal article" date="2012" name="PLoS Pathog.">
        <title>Diverse lifestyles and strategies of plant pathogenesis encoded in the genomes of eighteen Dothideomycetes fungi.</title>
        <authorList>
            <person name="Ohm R.A."/>
            <person name="Feau N."/>
            <person name="Henrissat B."/>
            <person name="Schoch C.L."/>
            <person name="Horwitz B.A."/>
            <person name="Barry K.W."/>
            <person name="Condon B.J."/>
            <person name="Copeland A.C."/>
            <person name="Dhillon B."/>
            <person name="Glaser F."/>
            <person name="Hesse C.N."/>
            <person name="Kosti I."/>
            <person name="LaButti K."/>
            <person name="Lindquist E.A."/>
            <person name="Lucas S."/>
            <person name="Salamov A.A."/>
            <person name="Bradshaw R.E."/>
            <person name="Ciuffetti L."/>
            <person name="Hamelin R.C."/>
            <person name="Kema G.H.J."/>
            <person name="Lawrence C."/>
            <person name="Scott J.A."/>
            <person name="Spatafora J.W."/>
            <person name="Turgeon B.G."/>
            <person name="de Wit P.J.G.M."/>
            <person name="Zhong S."/>
            <person name="Goodwin S.B."/>
            <person name="Grigoriev I.V."/>
        </authorList>
    </citation>
    <scope>NUCLEOTIDE SEQUENCE [LARGE SCALE GENOMIC DNA]</scope>
    <source>
        <strain evidence="3 4">UAMH 10762</strain>
    </source>
</reference>
<dbReference type="EMBL" id="KB445555">
    <property type="protein sequence ID" value="EMC96376.1"/>
    <property type="molecule type" value="Genomic_DNA"/>
</dbReference>
<evidence type="ECO:0000313" key="4">
    <source>
        <dbReference type="Proteomes" id="UP000011761"/>
    </source>
</evidence>
<name>M2MI83_BAUPA</name>
<dbReference type="InterPro" id="IPR011051">
    <property type="entry name" value="RmlC_Cupin_sf"/>
</dbReference>
<dbReference type="PANTHER" id="PTHR36440:SF1">
    <property type="entry name" value="PUTATIVE (AFU_ORTHOLOGUE AFUA_8G07350)-RELATED"/>
    <property type="match status" value="1"/>
</dbReference>
<dbReference type="HOGENOM" id="CLU_071636_0_0_1"/>
<feature type="region of interest" description="Disordered" evidence="1">
    <location>
        <begin position="1"/>
        <end position="22"/>
    </location>
</feature>
<proteinExistence type="predicted"/>
<protein>
    <recommendedName>
        <fullName evidence="2">Cupin type-2 domain-containing protein</fullName>
    </recommendedName>
</protein>
<evidence type="ECO:0000259" key="2">
    <source>
        <dbReference type="Pfam" id="PF07883"/>
    </source>
</evidence>
<dbReference type="RefSeq" id="XP_007676476.1">
    <property type="nucleotide sequence ID" value="XM_007678286.1"/>
</dbReference>
<dbReference type="eggNOG" id="ENOG502QUGY">
    <property type="taxonomic scope" value="Eukaryota"/>
</dbReference>
<dbReference type="Gene3D" id="2.60.120.10">
    <property type="entry name" value="Jelly Rolls"/>
    <property type="match status" value="2"/>
</dbReference>